<dbReference type="Proteomes" id="UP000262195">
    <property type="component" value="Unassembled WGS sequence"/>
</dbReference>
<dbReference type="STRING" id="1121105.GCA_000421665_00715"/>
<dbReference type="RefSeq" id="WP_022795999.1">
    <property type="nucleotide sequence ID" value="NZ_JBQEAI010000004.1"/>
</dbReference>
<accession>A0A3D4S686</accession>
<dbReference type="EMBL" id="DQHO01000014">
    <property type="protein sequence ID" value="HCS93471.1"/>
    <property type="molecule type" value="Genomic_DNA"/>
</dbReference>
<dbReference type="Pfam" id="PF09902">
    <property type="entry name" value="DUF2129"/>
    <property type="match status" value="1"/>
</dbReference>
<sequence>MTFSVAERVELIVHLYSTKKVNTLKRYGIVYYVSSKMKYAILYNDANKAKRVKNQLEKLHFVRSVEISPIAKLSTDFSEVLENLRNETEDSPDNQWRFFRHASTFMEE</sequence>
<evidence type="ECO:0000256" key="1">
    <source>
        <dbReference type="ARBA" id="ARBA00022490"/>
    </source>
</evidence>
<evidence type="ECO:0000313" key="3">
    <source>
        <dbReference type="Proteomes" id="UP000262195"/>
    </source>
</evidence>
<organism evidence="2 3">
    <name type="scientific">Bavariicoccus seileri</name>
    <dbReference type="NCBI Taxonomy" id="549685"/>
    <lineage>
        <taxon>Bacteria</taxon>
        <taxon>Bacillati</taxon>
        <taxon>Bacillota</taxon>
        <taxon>Bacilli</taxon>
        <taxon>Lactobacillales</taxon>
        <taxon>Enterococcaceae</taxon>
        <taxon>Bavariicoccus</taxon>
    </lineage>
</organism>
<protein>
    <submittedName>
        <fullName evidence="2">DUF2129 domain-containing protein</fullName>
    </submittedName>
</protein>
<reference evidence="2 3" key="1">
    <citation type="journal article" date="2018" name="Nat. Biotechnol.">
        <title>A standardized bacterial taxonomy based on genome phylogeny substantially revises the tree of life.</title>
        <authorList>
            <person name="Parks D.H."/>
            <person name="Chuvochina M."/>
            <person name="Waite D.W."/>
            <person name="Rinke C."/>
            <person name="Skarshewski A."/>
            <person name="Chaumeil P.A."/>
            <person name="Hugenholtz P."/>
        </authorList>
    </citation>
    <scope>NUCLEOTIDE SEQUENCE [LARGE SCALE GENOMIC DNA]</scope>
    <source>
        <strain evidence="2">UBA11306</strain>
    </source>
</reference>
<dbReference type="InterPro" id="IPR016979">
    <property type="entry name" value="DUF2129"/>
</dbReference>
<comment type="caution">
    <text evidence="2">The sequence shown here is derived from an EMBL/GenBank/DDBJ whole genome shotgun (WGS) entry which is preliminary data.</text>
</comment>
<evidence type="ECO:0000313" key="2">
    <source>
        <dbReference type="EMBL" id="HCS93471.1"/>
    </source>
</evidence>
<keyword evidence="1" id="KW-0963">Cytoplasm</keyword>
<gene>
    <name evidence="2" type="ORF">DIW15_02030</name>
</gene>
<proteinExistence type="predicted"/>
<dbReference type="AlphaFoldDB" id="A0A3D4S686"/>
<name>A0A3D4S686_9ENTE</name>